<dbReference type="Pfam" id="PF00202">
    <property type="entry name" value="Aminotran_3"/>
    <property type="match status" value="1"/>
</dbReference>
<dbReference type="EMBL" id="KX870077">
    <property type="protein sequence ID" value="AOW71160.1"/>
    <property type="molecule type" value="Genomic_DNA"/>
</dbReference>
<gene>
    <name evidence="4" type="primary">orf465</name>
</gene>
<dbReference type="NCBIfam" id="NF005685">
    <property type="entry name" value="PRK07483.1"/>
    <property type="match status" value="1"/>
</dbReference>
<dbReference type="InterPro" id="IPR015422">
    <property type="entry name" value="PyrdxlP-dep_Trfase_small"/>
</dbReference>
<dbReference type="Gene3D" id="3.40.640.10">
    <property type="entry name" value="Type I PLP-dependent aspartate aminotransferase-like (Major domain)"/>
    <property type="match status" value="1"/>
</dbReference>
<name>A0A1D8RE30_9PEZI</name>
<dbReference type="Gene3D" id="3.90.1150.10">
    <property type="entry name" value="Aspartate Aminotransferase, domain 1"/>
    <property type="match status" value="1"/>
</dbReference>
<dbReference type="PANTHER" id="PTHR43094">
    <property type="entry name" value="AMINOTRANSFERASE"/>
    <property type="match status" value="1"/>
</dbReference>
<keyword evidence="4" id="KW-0496">Mitochondrion</keyword>
<dbReference type="AlphaFoldDB" id="A0A1D8RE30"/>
<reference evidence="4" key="2">
    <citation type="journal article" date="2017" name="Appl. Microbiol. Biotechnol.">
        <title>Complete mitochondrial genome of the endophytic fungus Pestalotiopsis fici: features and evolution.</title>
        <authorList>
            <person name="Zhang S."/>
            <person name="Wang X.N."/>
            <person name="Zhang X.L."/>
            <person name="Liu X.Z."/>
            <person name="Zhang Y.J."/>
        </authorList>
    </citation>
    <scope>NUCLEOTIDE SEQUENCE</scope>
    <source>
        <strain evidence="4">W106-1</strain>
    </source>
</reference>
<proteinExistence type="inferred from homology"/>
<organism evidence="4">
    <name type="scientific">Pestalotiopsis fici</name>
    <dbReference type="NCBI Taxonomy" id="393283"/>
    <lineage>
        <taxon>Eukaryota</taxon>
        <taxon>Fungi</taxon>
        <taxon>Dikarya</taxon>
        <taxon>Ascomycota</taxon>
        <taxon>Pezizomycotina</taxon>
        <taxon>Sordariomycetes</taxon>
        <taxon>Xylariomycetidae</taxon>
        <taxon>Amphisphaeriales</taxon>
        <taxon>Sporocadaceae</taxon>
        <taxon>Pestalotiopsis</taxon>
    </lineage>
</organism>
<dbReference type="PANTHER" id="PTHR43094:SF1">
    <property type="entry name" value="AMINOTRANSFERASE CLASS-III"/>
    <property type="match status" value="1"/>
</dbReference>
<keyword evidence="2 3" id="KW-0663">Pyridoxal phosphate</keyword>
<dbReference type="GO" id="GO:0008483">
    <property type="term" value="F:transaminase activity"/>
    <property type="evidence" value="ECO:0007669"/>
    <property type="project" value="InterPro"/>
</dbReference>
<dbReference type="GO" id="GO:0030170">
    <property type="term" value="F:pyridoxal phosphate binding"/>
    <property type="evidence" value="ECO:0007669"/>
    <property type="project" value="InterPro"/>
</dbReference>
<sequence length="465" mass="51866">MASSSKPFESSSGFSLLRHLTKEYPEAKGGEGNFIQGEKDKKVLDACGGAAVTCLGHNNKRMNHAMANYFLQNNLTYTSTAFWRDPTVEELCDKIIQGTNYQMFKVYLAGSGSEVVEAAIKLSRQYYYDQDHNTTRKYFIARERSYHGNTLGTLSLSDYKARKDPYEPLLIQNVERVSACYPYRQQEKDQSDEEFISIKVAELEAKFQKLGSGNVIAFIAEPVVGAALGCVASPTGYLKAMRDVCHKHGALFILDEVMCGIGRTGVLHAWQAENVVPDIQLVGKGLGAGYQPVSAMIVSKRVHDVLLDTSKEFAHGYTHQGMPIQAVAALEVLRIIEEERLLDNVCKQGALLEYELKDKLSGHAHVGDIRGRGLFWGLEFVKDKKTKETFDPKLKVAYELKELSLCEFDMAIYPSMGCKDNISGDTVIISPAYTVTSEDIKLIVEKLRDVVNTFFSRLYENGVLN</sequence>
<dbReference type="RefSeq" id="YP_009317063.1">
    <property type="nucleotide sequence ID" value="NC_031828.1"/>
</dbReference>
<dbReference type="InterPro" id="IPR015424">
    <property type="entry name" value="PyrdxlP-dep_Trfase"/>
</dbReference>
<dbReference type="SUPFAM" id="SSF53383">
    <property type="entry name" value="PLP-dependent transferases"/>
    <property type="match status" value="1"/>
</dbReference>
<evidence type="ECO:0000313" key="4">
    <source>
        <dbReference type="EMBL" id="AOW71160.1"/>
    </source>
</evidence>
<dbReference type="InterPro" id="IPR015421">
    <property type="entry name" value="PyrdxlP-dep_Trfase_major"/>
</dbReference>
<dbReference type="InterPro" id="IPR005814">
    <property type="entry name" value="Aminotrans_3"/>
</dbReference>
<protein>
    <recommendedName>
        <fullName evidence="5">Aminotransferase</fullName>
    </recommendedName>
</protein>
<geneLocation type="mitochondrion" evidence="4"/>
<evidence type="ECO:0000256" key="2">
    <source>
        <dbReference type="ARBA" id="ARBA00022898"/>
    </source>
</evidence>
<dbReference type="GeneID" id="30218108"/>
<accession>A0A1D8RE30</accession>
<reference evidence="4" key="1">
    <citation type="submission" date="2016-09" db="EMBL/GenBank/DDBJ databases">
        <authorList>
            <person name="Capua I."/>
            <person name="De Benedictis P."/>
            <person name="Joannis T."/>
            <person name="Lombin L.H."/>
            <person name="Cattoli G."/>
        </authorList>
    </citation>
    <scope>NUCLEOTIDE SEQUENCE</scope>
    <source>
        <strain evidence="4">W106-1</strain>
    </source>
</reference>
<evidence type="ECO:0000256" key="1">
    <source>
        <dbReference type="ARBA" id="ARBA00008954"/>
    </source>
</evidence>
<dbReference type="CDD" id="cd00610">
    <property type="entry name" value="OAT_like"/>
    <property type="match status" value="1"/>
</dbReference>
<comment type="similarity">
    <text evidence="1 3">Belongs to the class-III pyridoxal-phosphate-dependent aminotransferase family.</text>
</comment>
<evidence type="ECO:0000256" key="3">
    <source>
        <dbReference type="RuleBase" id="RU003560"/>
    </source>
</evidence>
<dbReference type="GO" id="GO:0005829">
    <property type="term" value="C:cytosol"/>
    <property type="evidence" value="ECO:0007669"/>
    <property type="project" value="TreeGrafter"/>
</dbReference>
<evidence type="ECO:0008006" key="5">
    <source>
        <dbReference type="Google" id="ProtNLM"/>
    </source>
</evidence>